<dbReference type="RefSeq" id="WP_129482376.1">
    <property type="nucleotide sequence ID" value="NZ_CP099397.1"/>
</dbReference>
<keyword evidence="2" id="KW-0808">Transferase</keyword>
<protein>
    <submittedName>
        <fullName evidence="5">Class I SAM-dependent methyltransferase</fullName>
    </submittedName>
</protein>
<keyword evidence="3" id="KW-0949">S-adenosyl-L-methionine</keyword>
<dbReference type="GO" id="GO:0008168">
    <property type="term" value="F:methyltransferase activity"/>
    <property type="evidence" value="ECO:0007669"/>
    <property type="project" value="UniProtKB-KW"/>
</dbReference>
<evidence type="ECO:0000256" key="1">
    <source>
        <dbReference type="ARBA" id="ARBA00022603"/>
    </source>
</evidence>
<keyword evidence="1 5" id="KW-0489">Methyltransferase</keyword>
<accession>A0ABY5A2S7</accession>
<organism evidence="5 6">
    <name type="scientific">Ectopseudomonas hydrolytica</name>
    <dbReference type="NCBI Taxonomy" id="2493633"/>
    <lineage>
        <taxon>Bacteria</taxon>
        <taxon>Pseudomonadati</taxon>
        <taxon>Pseudomonadota</taxon>
        <taxon>Gammaproteobacteria</taxon>
        <taxon>Pseudomonadales</taxon>
        <taxon>Pseudomonadaceae</taxon>
        <taxon>Ectopseudomonas</taxon>
    </lineage>
</organism>
<dbReference type="Proteomes" id="UP001054897">
    <property type="component" value="Chromosome"/>
</dbReference>
<evidence type="ECO:0000259" key="4">
    <source>
        <dbReference type="Pfam" id="PF13649"/>
    </source>
</evidence>
<evidence type="ECO:0000256" key="3">
    <source>
        <dbReference type="ARBA" id="ARBA00022691"/>
    </source>
</evidence>
<dbReference type="SUPFAM" id="SSF53335">
    <property type="entry name" value="S-adenosyl-L-methionine-dependent methyltransferases"/>
    <property type="match status" value="1"/>
</dbReference>
<proteinExistence type="predicted"/>
<dbReference type="PANTHER" id="PTHR43464:SF19">
    <property type="entry name" value="UBIQUINONE BIOSYNTHESIS O-METHYLTRANSFERASE, MITOCHONDRIAL"/>
    <property type="match status" value="1"/>
</dbReference>
<dbReference type="GeneID" id="300081855"/>
<dbReference type="InterPro" id="IPR041698">
    <property type="entry name" value="Methyltransf_25"/>
</dbReference>
<keyword evidence="6" id="KW-1185">Reference proteome</keyword>
<evidence type="ECO:0000313" key="5">
    <source>
        <dbReference type="EMBL" id="USR37566.1"/>
    </source>
</evidence>
<feature type="domain" description="Methyltransferase" evidence="4">
    <location>
        <begin position="53"/>
        <end position="147"/>
    </location>
</feature>
<dbReference type="Pfam" id="PF13649">
    <property type="entry name" value="Methyltransf_25"/>
    <property type="match status" value="1"/>
</dbReference>
<dbReference type="Gene3D" id="3.40.50.150">
    <property type="entry name" value="Vaccinia Virus protein VP39"/>
    <property type="match status" value="1"/>
</dbReference>
<dbReference type="EMBL" id="CP099397">
    <property type="protein sequence ID" value="USR37566.1"/>
    <property type="molecule type" value="Genomic_DNA"/>
</dbReference>
<name>A0ABY5A2S7_9GAMM</name>
<dbReference type="InterPro" id="IPR029063">
    <property type="entry name" value="SAM-dependent_MTases_sf"/>
</dbReference>
<gene>
    <name evidence="5" type="ORF">L1F06_012750</name>
</gene>
<dbReference type="CDD" id="cd02440">
    <property type="entry name" value="AdoMet_MTases"/>
    <property type="match status" value="1"/>
</dbReference>
<dbReference type="PANTHER" id="PTHR43464">
    <property type="entry name" value="METHYLTRANSFERASE"/>
    <property type="match status" value="1"/>
</dbReference>
<evidence type="ECO:0000256" key="2">
    <source>
        <dbReference type="ARBA" id="ARBA00022679"/>
    </source>
</evidence>
<evidence type="ECO:0000313" key="6">
    <source>
        <dbReference type="Proteomes" id="UP001054897"/>
    </source>
</evidence>
<sequence length="282" mass="30484">MSDERQVYDDQEKLWNGPAGRAWVEAQDVLDGMFQSFEEHLVQAMAAASGGRVLDVGCGTGSTTLALARRLGPQGRAVGIDLSASVLALAQARAEREGVPADFIRADAQAHAFEPASFDRIVSRFGVMFFGDPVRAFANLRRSAKDGAELCCIAWRSAAENPFMTTAEHAAAPLLPQLPVRQPGAPGQFAFADRHRVQAILEESGWASIDIRPIDVACVLPERDLIRYVSWLGPVGVMLQQADEPTRSEVVATVRAAFEPYVGGAEVRFTAACWWVGATASR</sequence>
<reference evidence="5" key="1">
    <citation type="submission" date="2022-06" db="EMBL/GenBank/DDBJ databases">
        <title>Complete genome of Pseudomonas hydrolytica DSWY01T.</title>
        <authorList>
            <person name="Jung J."/>
            <person name="Jeon C.O."/>
        </authorList>
    </citation>
    <scope>NUCLEOTIDE SEQUENCE</scope>
    <source>
        <strain evidence="5">DSWY01</strain>
    </source>
</reference>
<dbReference type="GO" id="GO:0032259">
    <property type="term" value="P:methylation"/>
    <property type="evidence" value="ECO:0007669"/>
    <property type="project" value="UniProtKB-KW"/>
</dbReference>